<dbReference type="PANTHER" id="PTHR43652">
    <property type="entry name" value="BASIC AMINO ACID ANTIPORTER YFCC-RELATED"/>
    <property type="match status" value="1"/>
</dbReference>
<feature type="transmembrane region" description="Helical" evidence="6">
    <location>
        <begin position="324"/>
        <end position="343"/>
    </location>
</feature>
<feature type="transmembrane region" description="Helical" evidence="6">
    <location>
        <begin position="184"/>
        <end position="203"/>
    </location>
</feature>
<dbReference type="RefSeq" id="WP_066784220.1">
    <property type="nucleotide sequence ID" value="NZ_CP014806.1"/>
</dbReference>
<keyword evidence="4 6" id="KW-1133">Transmembrane helix</keyword>
<keyword evidence="3 6" id="KW-0812">Transmembrane</keyword>
<evidence type="ECO:0000256" key="5">
    <source>
        <dbReference type="ARBA" id="ARBA00023136"/>
    </source>
</evidence>
<evidence type="ECO:0000256" key="3">
    <source>
        <dbReference type="ARBA" id="ARBA00022692"/>
    </source>
</evidence>
<feature type="transmembrane region" description="Helical" evidence="6">
    <location>
        <begin position="267"/>
        <end position="287"/>
    </location>
</feature>
<dbReference type="InterPro" id="IPR018385">
    <property type="entry name" value="C4_dicarb_anaerob_car-like"/>
</dbReference>
<feature type="transmembrane region" description="Helical" evidence="6">
    <location>
        <begin position="92"/>
        <end position="117"/>
    </location>
</feature>
<evidence type="ECO:0000313" key="8">
    <source>
        <dbReference type="Proteomes" id="UP000076021"/>
    </source>
</evidence>
<feature type="transmembrane region" description="Helical" evidence="6">
    <location>
        <begin position="293"/>
        <end position="312"/>
    </location>
</feature>
<organism evidence="7 8">
    <name type="scientific">Rummeliibacillus stabekisii</name>
    <dbReference type="NCBI Taxonomy" id="241244"/>
    <lineage>
        <taxon>Bacteria</taxon>
        <taxon>Bacillati</taxon>
        <taxon>Bacillota</taxon>
        <taxon>Bacilli</taxon>
        <taxon>Bacillales</taxon>
        <taxon>Caryophanaceae</taxon>
        <taxon>Rummeliibacillus</taxon>
    </lineage>
</organism>
<comment type="subcellular location">
    <subcellularLocation>
        <location evidence="1">Cell membrane</location>
        <topology evidence="1">Multi-pass membrane protein</topology>
    </subcellularLocation>
</comment>
<feature type="transmembrane region" description="Helical" evidence="6">
    <location>
        <begin position="26"/>
        <end position="44"/>
    </location>
</feature>
<evidence type="ECO:0000256" key="4">
    <source>
        <dbReference type="ARBA" id="ARBA00022989"/>
    </source>
</evidence>
<feature type="transmembrane region" description="Helical" evidence="6">
    <location>
        <begin position="447"/>
        <end position="468"/>
    </location>
</feature>
<feature type="transmembrane region" description="Helical" evidence="6">
    <location>
        <begin position="129"/>
        <end position="148"/>
    </location>
</feature>
<reference evidence="8" key="2">
    <citation type="submission" date="2016-03" db="EMBL/GenBank/DDBJ databases">
        <authorList>
            <person name="Ploux O."/>
        </authorList>
    </citation>
    <scope>NUCLEOTIDE SEQUENCE [LARGE SCALE GENOMIC DNA]</scope>
    <source>
        <strain evidence="8">PP9</strain>
    </source>
</reference>
<feature type="transmembrane region" description="Helical" evidence="6">
    <location>
        <begin position="154"/>
        <end position="177"/>
    </location>
</feature>
<evidence type="ECO:0000256" key="6">
    <source>
        <dbReference type="SAM" id="Phobius"/>
    </source>
</evidence>
<sequence>MTNNMAPKVVDIREAKAGKKPKEINVFALLLGLLAICVILTYIMPTGEYEREVVDGRSIVKPDSFHFIKADPVGFMGILGSIPAGMVDAASIMFFLLIIGGAYGVLNSTGAVEAFIVTMTRKFGSKEKLLIPVLMLFFALLGSLLGMYEETLPYILIITPLIVGLGYDALTGLGIVLVGVSAGFTTAIMNPFTVGVAQGIAGLPPFSGMGLRIAAFVVMYIVSVIFVYRHAMKVKQDPSLGEYGTIQREQIDQLLKSDITLTRKHKLILACFVLNLIILGVGVVKFGWFINEIAGMFIIFGIAIGLIARYNINTLVDEFMKGSQALIYGAMIIGVARGIVIVLDQGHIMDTILYYASTLIKDLPPSFAAIGMMVFDSLLHIAVPSGSGMAALTMPIMSPLSDIIGVTRQTAVLIFTFGDGIFNMIIPGIAVAGAALVGVSYIRWLKWLFPLVLVQYAVAIVFVIIAYLTKYGPF</sequence>
<dbReference type="STRING" id="241244.ATY39_00460"/>
<accession>A0A143H8I7</accession>
<dbReference type="EMBL" id="CP014806">
    <property type="protein sequence ID" value="AMW98018.1"/>
    <property type="molecule type" value="Genomic_DNA"/>
</dbReference>
<dbReference type="Pfam" id="PF03606">
    <property type="entry name" value="DcuC"/>
    <property type="match status" value="1"/>
</dbReference>
<keyword evidence="2" id="KW-1003">Cell membrane</keyword>
<keyword evidence="5 6" id="KW-0472">Membrane</keyword>
<evidence type="ECO:0000256" key="1">
    <source>
        <dbReference type="ARBA" id="ARBA00004651"/>
    </source>
</evidence>
<name>A0A143H8I7_9BACL</name>
<reference evidence="7 8" key="1">
    <citation type="journal article" date="2016" name="Genome Announc.">
        <title>Whole-Genome Sequence of Rummeliibacillus stabekisii Strain PP9 Isolated from Antarctic Soil.</title>
        <authorList>
            <person name="da Mota F.F."/>
            <person name="Vollu R.E."/>
            <person name="Jurelevicius D."/>
            <person name="Seldin L."/>
        </authorList>
    </citation>
    <scope>NUCLEOTIDE SEQUENCE [LARGE SCALE GENOMIC DNA]</scope>
    <source>
        <strain evidence="7 8">PP9</strain>
    </source>
</reference>
<dbReference type="GO" id="GO:0005886">
    <property type="term" value="C:plasma membrane"/>
    <property type="evidence" value="ECO:0007669"/>
    <property type="project" value="UniProtKB-SubCell"/>
</dbReference>
<evidence type="ECO:0000256" key="2">
    <source>
        <dbReference type="ARBA" id="ARBA00022475"/>
    </source>
</evidence>
<feature type="transmembrane region" description="Helical" evidence="6">
    <location>
        <begin position="209"/>
        <end position="228"/>
    </location>
</feature>
<dbReference type="Proteomes" id="UP000076021">
    <property type="component" value="Chromosome"/>
</dbReference>
<dbReference type="PANTHER" id="PTHR43652:SF2">
    <property type="entry name" value="BASIC AMINO ACID ANTIPORTER YFCC-RELATED"/>
    <property type="match status" value="1"/>
</dbReference>
<gene>
    <name evidence="7" type="ORF">ATY39_00460</name>
</gene>
<keyword evidence="8" id="KW-1185">Reference proteome</keyword>
<dbReference type="KEGG" id="rst:ATY39_00460"/>
<protein>
    <submittedName>
        <fullName evidence="7">C4-dicarboxylate ABC transporter permease</fullName>
    </submittedName>
</protein>
<feature type="transmembrane region" description="Helical" evidence="6">
    <location>
        <begin position="412"/>
        <end position="441"/>
    </location>
</feature>
<proteinExistence type="predicted"/>
<dbReference type="AlphaFoldDB" id="A0A143H8I7"/>
<evidence type="ECO:0000313" key="7">
    <source>
        <dbReference type="EMBL" id="AMW98018.1"/>
    </source>
</evidence>
<dbReference type="InterPro" id="IPR051679">
    <property type="entry name" value="DASS-Related_Transporters"/>
</dbReference>